<dbReference type="RefSeq" id="WP_051725240.1">
    <property type="nucleotide sequence ID" value="NZ_JBHEZZ010000002.1"/>
</dbReference>
<comment type="caution">
    <text evidence="2">The sequence shown here is derived from an EMBL/GenBank/DDBJ whole genome shotgun (WGS) entry which is preliminary data.</text>
</comment>
<feature type="region of interest" description="Disordered" evidence="1">
    <location>
        <begin position="1"/>
        <end position="32"/>
    </location>
</feature>
<gene>
    <name evidence="2" type="ORF">ACEZDJ_05150</name>
</gene>
<dbReference type="EMBL" id="JBHEZZ010000002">
    <property type="protein sequence ID" value="MFC1400669.1"/>
    <property type="molecule type" value="Genomic_DNA"/>
</dbReference>
<evidence type="ECO:0000313" key="2">
    <source>
        <dbReference type="EMBL" id="MFC1400669.1"/>
    </source>
</evidence>
<name>A0ABV6UGV1_9ACTN</name>
<proteinExistence type="predicted"/>
<feature type="region of interest" description="Disordered" evidence="1">
    <location>
        <begin position="356"/>
        <end position="387"/>
    </location>
</feature>
<evidence type="ECO:0000256" key="1">
    <source>
        <dbReference type="SAM" id="MobiDB-lite"/>
    </source>
</evidence>
<reference evidence="2 3" key="1">
    <citation type="submission" date="2024-09" db="EMBL/GenBank/DDBJ databases">
        <authorList>
            <person name="Lee S.D."/>
        </authorList>
    </citation>
    <scope>NUCLEOTIDE SEQUENCE [LARGE SCALE GENOMIC DNA]</scope>
    <source>
        <strain evidence="2 3">N1-5</strain>
    </source>
</reference>
<evidence type="ECO:0000313" key="3">
    <source>
        <dbReference type="Proteomes" id="UP001592528"/>
    </source>
</evidence>
<protein>
    <submittedName>
        <fullName evidence="2">DUF4034 domain-containing protein</fullName>
    </submittedName>
</protein>
<sequence length="387" mass="43242">MPRFLDRITGQGRPPKAAAGPTKDAGSSRTIQPAEYGLPLRAELRTDWPVDHPALDAAVLAVKAGDWQPVGALMWETGRDWERRYLYTSILGSLAAEDDRWLQAWRQAHPEDGAAAAIEASSLVQLAWKIRTGDVSSKVGREQWEGFFRVLRQAPERCREAAALSPEDPTPWVVLLGAAKGLQWENDEFRTLWAEVLARDPHHVLAHISAQSYWLPRWHGSTDLVLEFTEQTIAAAPDGSLLSLLRLDLLNRELRPENAELRPAFWRGEQVRWAIDEALIDLAAADPAHLRVNTMRAWLAIFLVRNERWAEAVEQFRAIGRMVAFEPWTYSKDGTSLFTQQRASAVLGWEAAGRPAVPPLPQHRPAPAGSYFDLSTPNPDADPVTGK</sequence>
<dbReference type="Proteomes" id="UP001592528">
    <property type="component" value="Unassembled WGS sequence"/>
</dbReference>
<organism evidence="2 3">
    <name type="scientific">Streptacidiphilus cavernicola</name>
    <dbReference type="NCBI Taxonomy" id="3342716"/>
    <lineage>
        <taxon>Bacteria</taxon>
        <taxon>Bacillati</taxon>
        <taxon>Actinomycetota</taxon>
        <taxon>Actinomycetes</taxon>
        <taxon>Kitasatosporales</taxon>
        <taxon>Streptomycetaceae</taxon>
        <taxon>Streptacidiphilus</taxon>
    </lineage>
</organism>
<keyword evidence="3" id="KW-1185">Reference proteome</keyword>
<accession>A0ABV6UGV1</accession>